<dbReference type="Proteomes" id="UP000238191">
    <property type="component" value="Unassembled WGS sequence"/>
</dbReference>
<protein>
    <recommendedName>
        <fullName evidence="5">Azurin</fullName>
    </recommendedName>
</protein>
<gene>
    <name evidence="7" type="primary">azu</name>
    <name evidence="7" type="ORF">XpiCFBP4643_12920</name>
</gene>
<dbReference type="OrthoDB" id="9814063at2"/>
<dbReference type="AlphaFoldDB" id="A0A2S7D1Q6"/>
<feature type="chain" id="PRO_5015367357" description="Azurin" evidence="5">
    <location>
        <begin position="22"/>
        <end position="149"/>
    </location>
</feature>
<keyword evidence="8" id="KW-1185">Reference proteome</keyword>
<sequence length="149" mass="15691">MKLFSTIAVLGVMAMAPSAWARTCTVTITGNDQMKFDQSAITIAPDCTEVDVTLKHAGKMAATVMGHNWVLTKSADFQAVANAGMRSTIADSYLPKADARVIAHTKVVGGGESTTVSFATSKLAKGGAYTFFCSFPGHWAMMKGTLSFG</sequence>
<name>A0A2S7D1Q6_9XANT</name>
<dbReference type="InterPro" id="IPR008972">
    <property type="entry name" value="Cupredoxin"/>
</dbReference>
<dbReference type="SUPFAM" id="SSF49503">
    <property type="entry name" value="Cupredoxins"/>
    <property type="match status" value="1"/>
</dbReference>
<evidence type="ECO:0000313" key="8">
    <source>
        <dbReference type="Proteomes" id="UP000238191"/>
    </source>
</evidence>
<evidence type="ECO:0000256" key="5">
    <source>
        <dbReference type="RuleBase" id="RU363017"/>
    </source>
</evidence>
<dbReference type="InterPro" id="IPR014068">
    <property type="entry name" value="Azurin"/>
</dbReference>
<dbReference type="EMBL" id="MDEI01000010">
    <property type="protein sequence ID" value="PPU67773.1"/>
    <property type="molecule type" value="Genomic_DNA"/>
</dbReference>
<evidence type="ECO:0000259" key="6">
    <source>
        <dbReference type="Pfam" id="PF00127"/>
    </source>
</evidence>
<dbReference type="InterPro" id="IPR028871">
    <property type="entry name" value="BlueCu_1_BS"/>
</dbReference>
<dbReference type="InterPro" id="IPR050845">
    <property type="entry name" value="Cu-binding_ET"/>
</dbReference>
<organism evidence="7 8">
    <name type="scientific">Xanthomonas pisi</name>
    <dbReference type="NCBI Taxonomy" id="56457"/>
    <lineage>
        <taxon>Bacteria</taxon>
        <taxon>Pseudomonadati</taxon>
        <taxon>Pseudomonadota</taxon>
        <taxon>Gammaproteobacteria</taxon>
        <taxon>Lysobacterales</taxon>
        <taxon>Lysobacteraceae</taxon>
        <taxon>Xanthomonas</taxon>
    </lineage>
</organism>
<dbReference type="Gene3D" id="2.60.40.420">
    <property type="entry name" value="Cupredoxins - blue copper proteins"/>
    <property type="match status" value="1"/>
</dbReference>
<dbReference type="PROSITE" id="PS00196">
    <property type="entry name" value="COPPER_BLUE"/>
    <property type="match status" value="1"/>
</dbReference>
<dbReference type="CDD" id="cd13922">
    <property type="entry name" value="Azurin"/>
    <property type="match status" value="1"/>
</dbReference>
<dbReference type="PANTHER" id="PTHR38439:SF2">
    <property type="entry name" value="OUTER MEMBRANE PROTEIN H.8"/>
    <property type="match status" value="1"/>
</dbReference>
<evidence type="ECO:0000256" key="3">
    <source>
        <dbReference type="ARBA" id="ARBA00022982"/>
    </source>
</evidence>
<dbReference type="RefSeq" id="WP_046962835.1">
    <property type="nucleotide sequence ID" value="NZ_MDEI01000010.1"/>
</dbReference>
<keyword evidence="5" id="KW-0732">Signal</keyword>
<comment type="caution">
    <text evidence="7">The sequence shown here is derived from an EMBL/GenBank/DDBJ whole genome shotgun (WGS) entry which is preliminary data.</text>
</comment>
<evidence type="ECO:0000256" key="1">
    <source>
        <dbReference type="ARBA" id="ARBA00022448"/>
    </source>
</evidence>
<feature type="domain" description="Blue (type 1) copper" evidence="6">
    <location>
        <begin position="23"/>
        <end position="146"/>
    </location>
</feature>
<evidence type="ECO:0000256" key="2">
    <source>
        <dbReference type="ARBA" id="ARBA00022723"/>
    </source>
</evidence>
<dbReference type="PANTHER" id="PTHR38439">
    <property type="entry name" value="AURACYANIN-B"/>
    <property type="match status" value="1"/>
</dbReference>
<keyword evidence="3 5" id="KW-0249">Electron transport</keyword>
<dbReference type="NCBIfam" id="TIGR02695">
    <property type="entry name" value="azurin"/>
    <property type="match status" value="1"/>
</dbReference>
<keyword evidence="1 5" id="KW-0813">Transport</keyword>
<dbReference type="GO" id="GO:0009055">
    <property type="term" value="F:electron transfer activity"/>
    <property type="evidence" value="ECO:0007669"/>
    <property type="project" value="InterPro"/>
</dbReference>
<comment type="function">
    <text evidence="5">Transfers electrons from cytochrome c551 to cytochrome oxidase.</text>
</comment>
<reference evidence="8" key="1">
    <citation type="submission" date="2016-08" db="EMBL/GenBank/DDBJ databases">
        <authorList>
            <person name="Merda D."/>
            <person name="Briand M."/>
            <person name="Taghouti G."/>
            <person name="Carrere S."/>
            <person name="Gouzy J."/>
            <person name="Portier P."/>
            <person name="Jacques M.-A."/>
            <person name="Fischer-Le Saux M."/>
        </authorList>
    </citation>
    <scope>NUCLEOTIDE SEQUENCE [LARGE SCALE GENOMIC DNA]</scope>
    <source>
        <strain evidence="8">CFBP4643</strain>
    </source>
</reference>
<dbReference type="Pfam" id="PF00127">
    <property type="entry name" value="Copper-bind"/>
    <property type="match status" value="1"/>
</dbReference>
<keyword evidence="4 5" id="KW-0186">Copper</keyword>
<feature type="signal peptide" evidence="5">
    <location>
        <begin position="1"/>
        <end position="21"/>
    </location>
</feature>
<accession>A0A2S7D1Q6</accession>
<dbReference type="GO" id="GO:0005507">
    <property type="term" value="F:copper ion binding"/>
    <property type="evidence" value="ECO:0007669"/>
    <property type="project" value="UniProtKB-UniRule"/>
</dbReference>
<dbReference type="InterPro" id="IPR000923">
    <property type="entry name" value="BlueCu_1"/>
</dbReference>
<evidence type="ECO:0000313" key="7">
    <source>
        <dbReference type="EMBL" id="PPU67773.1"/>
    </source>
</evidence>
<keyword evidence="2 5" id="KW-0479">Metal-binding</keyword>
<evidence type="ECO:0000256" key="4">
    <source>
        <dbReference type="ARBA" id="ARBA00023008"/>
    </source>
</evidence>
<dbReference type="GO" id="GO:0042597">
    <property type="term" value="C:periplasmic space"/>
    <property type="evidence" value="ECO:0007669"/>
    <property type="project" value="UniProtKB-SubCell"/>
</dbReference>
<keyword evidence="5" id="KW-0574">Periplasm</keyword>
<comment type="subcellular location">
    <subcellularLocation>
        <location evidence="5">Periplasm</location>
    </subcellularLocation>
</comment>
<proteinExistence type="predicted"/>